<organism evidence="1 2">
    <name type="scientific">Aquirufa ecclesiirivi</name>
    <dbReference type="NCBI Taxonomy" id="2715124"/>
    <lineage>
        <taxon>Bacteria</taxon>
        <taxon>Pseudomonadati</taxon>
        <taxon>Bacteroidota</taxon>
        <taxon>Cytophagia</taxon>
        <taxon>Cytophagales</taxon>
        <taxon>Flectobacillaceae</taxon>
        <taxon>Aquirufa</taxon>
    </lineage>
</organism>
<dbReference type="PROSITE" id="PS51257">
    <property type="entry name" value="PROKAR_LIPOPROTEIN"/>
    <property type="match status" value="1"/>
</dbReference>
<gene>
    <name evidence="1" type="ORF">G9H61_04425</name>
</gene>
<comment type="caution">
    <text evidence="1">The sequence shown here is derived from an EMBL/GenBank/DDBJ whole genome shotgun (WGS) entry which is preliminary data.</text>
</comment>
<dbReference type="Pfam" id="PF13385">
    <property type="entry name" value="Laminin_G_3"/>
    <property type="match status" value="1"/>
</dbReference>
<sequence length="645" mass="70949">MRQIVFTLLSFCLLFSCKTEEPQTPPVVITSPATEITLTKAKINGEVTNEGFSAASERGFVMSETNLKPSVSDTKYAVGYGKGTFFKELDNLKVNTKYYFSAFATNTKGTAYGEILNFTTADYKLATLTLEEPKNITYTTVQLSGAVAEDGGVEVSERGFCLNISPNPTTANIKIINGKGLGTYSTLVTDLKDETTYYVRAYAINGKGISYGTEFNFKTLNYSIPSIETGSAKSIGNTFSTVLGTVKSDGGTELIEKGFVLSTKPNTTIENLKVISSSKEIGKYEIILTELKANTAYYYKAYAINKKGTILGSEETFTTLAATIPKIGTNDLADITETSVRAGLEIDSDGGSPITEYGVCYSSSNSNPSISDKKVVFGYSVKPWFGVMNTITGLTNSTSYYLRGYAINGIGISYGPARMFKTKSNINNILKNGLVAYYPFNGNTFDVSNNINGVVYGSNLTSDRFNNVNSAYLFNNSYILIPFDEKIRTNKLSVSIWLNPSVRPSYSVLANRFDQGYNNPGGETWQVILTKDEVWFQIIGVGTSPNLNNTILKAPKIFPLNQWSFVTCTYDGSIMKIYINGLEYKRNSHSTSINTYGTSGISVGKSKQANGFFHEFYGKLDDFGIWNRDLTDTEIQYLYQNNFQP</sequence>
<accession>A0ABT4JEJ2</accession>
<dbReference type="Gene3D" id="2.60.40.10">
    <property type="entry name" value="Immunoglobulins"/>
    <property type="match status" value="1"/>
</dbReference>
<reference evidence="1 2" key="1">
    <citation type="submission" date="2020-03" db="EMBL/GenBank/DDBJ databases">
        <authorList>
            <person name="Pitt A."/>
            <person name="Hahn M.W."/>
        </authorList>
    </citation>
    <scope>NUCLEOTIDE SEQUENCE [LARGE SCALE GENOMIC DNA]</scope>
    <source>
        <strain evidence="1 2">5A-MARBSE</strain>
    </source>
</reference>
<proteinExistence type="predicted"/>
<dbReference type="EMBL" id="JAANOH010000002">
    <property type="protein sequence ID" value="MCZ2474676.1"/>
    <property type="molecule type" value="Genomic_DNA"/>
</dbReference>
<dbReference type="PANTHER" id="PTHR42535:SF2">
    <property type="entry name" value="CHROMOSOME UNDETERMINED SCAFFOLD_146, WHOLE GENOME SHOTGUN SEQUENCE"/>
    <property type="match status" value="1"/>
</dbReference>
<dbReference type="SUPFAM" id="SSF49265">
    <property type="entry name" value="Fibronectin type III"/>
    <property type="match status" value="2"/>
</dbReference>
<name>A0ABT4JEJ2_9BACT</name>
<dbReference type="PANTHER" id="PTHR42535">
    <property type="entry name" value="OOKINETE PROTEIN, PUTATIVE-RELATED"/>
    <property type="match status" value="1"/>
</dbReference>
<evidence type="ECO:0000313" key="1">
    <source>
        <dbReference type="EMBL" id="MCZ2474676.1"/>
    </source>
</evidence>
<dbReference type="Gene3D" id="2.60.120.200">
    <property type="match status" value="1"/>
</dbReference>
<dbReference type="InterPro" id="IPR013320">
    <property type="entry name" value="ConA-like_dom_sf"/>
</dbReference>
<dbReference type="InterPro" id="IPR036116">
    <property type="entry name" value="FN3_sf"/>
</dbReference>
<dbReference type="RefSeq" id="WP_269009662.1">
    <property type="nucleotide sequence ID" value="NZ_JAANOH010000002.1"/>
</dbReference>
<dbReference type="Proteomes" id="UP001321186">
    <property type="component" value="Unassembled WGS sequence"/>
</dbReference>
<protein>
    <submittedName>
        <fullName evidence="1">LamG domain-containing protein</fullName>
    </submittedName>
</protein>
<evidence type="ECO:0000313" key="2">
    <source>
        <dbReference type="Proteomes" id="UP001321186"/>
    </source>
</evidence>
<dbReference type="InterPro" id="IPR013783">
    <property type="entry name" value="Ig-like_fold"/>
</dbReference>
<keyword evidence="2" id="KW-1185">Reference proteome</keyword>
<dbReference type="SUPFAM" id="SSF49899">
    <property type="entry name" value="Concanavalin A-like lectins/glucanases"/>
    <property type="match status" value="1"/>
</dbReference>